<feature type="transmembrane region" description="Helical" evidence="1">
    <location>
        <begin position="94"/>
        <end position="113"/>
    </location>
</feature>
<keyword evidence="3" id="KW-1185">Reference proteome</keyword>
<organism evidence="2 3">
    <name type="scientific">Mucilaginibacter ginsenosidivorans</name>
    <dbReference type="NCBI Taxonomy" id="398053"/>
    <lineage>
        <taxon>Bacteria</taxon>
        <taxon>Pseudomonadati</taxon>
        <taxon>Bacteroidota</taxon>
        <taxon>Sphingobacteriia</taxon>
        <taxon>Sphingobacteriales</taxon>
        <taxon>Sphingobacteriaceae</taxon>
        <taxon>Mucilaginibacter</taxon>
    </lineage>
</organism>
<keyword evidence="1" id="KW-0472">Membrane</keyword>
<gene>
    <name evidence="2" type="ORF">FRZ54_06905</name>
</gene>
<evidence type="ECO:0000256" key="1">
    <source>
        <dbReference type="SAM" id="Phobius"/>
    </source>
</evidence>
<accession>A0A5B8UVE9</accession>
<dbReference type="OrthoDB" id="798211at2"/>
<protein>
    <submittedName>
        <fullName evidence="2">Uncharacterized protein</fullName>
    </submittedName>
</protein>
<name>A0A5B8UVE9_9SPHI</name>
<dbReference type="AlphaFoldDB" id="A0A5B8UVE9"/>
<dbReference type="RefSeq" id="WP_147030898.1">
    <property type="nucleotide sequence ID" value="NZ_CP042436.1"/>
</dbReference>
<dbReference type="Proteomes" id="UP000321479">
    <property type="component" value="Chromosome"/>
</dbReference>
<sequence>MNTFKINSSNAADLSSFLKSNKTWQKYIAFADSQTKNRMLWFLVAFVFQAVVFLPIPAALMYYYNASVVTLAITVLLFFGFLVVGMTGFGIRTLILYTAFSFAVNLTMLAIYIL</sequence>
<keyword evidence="1" id="KW-1133">Transmembrane helix</keyword>
<evidence type="ECO:0000313" key="2">
    <source>
        <dbReference type="EMBL" id="QEC62321.1"/>
    </source>
</evidence>
<proteinExistence type="predicted"/>
<keyword evidence="1" id="KW-0812">Transmembrane</keyword>
<dbReference type="KEGG" id="mgin:FRZ54_06905"/>
<reference evidence="2 3" key="1">
    <citation type="journal article" date="2017" name="Curr. Microbiol.">
        <title>Mucilaginibacter ginsenosidivorans sp. nov., Isolated from Soil of Ginseng Field.</title>
        <authorList>
            <person name="Kim M.M."/>
            <person name="Siddiqi M.Z."/>
            <person name="Im W.T."/>
        </authorList>
    </citation>
    <scope>NUCLEOTIDE SEQUENCE [LARGE SCALE GENOMIC DNA]</scope>
    <source>
        <strain evidence="2 3">Gsoil 3017</strain>
    </source>
</reference>
<evidence type="ECO:0000313" key="3">
    <source>
        <dbReference type="Proteomes" id="UP000321479"/>
    </source>
</evidence>
<feature type="transmembrane region" description="Helical" evidence="1">
    <location>
        <begin position="39"/>
        <end position="56"/>
    </location>
</feature>
<feature type="transmembrane region" description="Helical" evidence="1">
    <location>
        <begin position="62"/>
        <end position="82"/>
    </location>
</feature>
<dbReference type="EMBL" id="CP042436">
    <property type="protein sequence ID" value="QEC62321.1"/>
    <property type="molecule type" value="Genomic_DNA"/>
</dbReference>